<dbReference type="Proteomes" id="UP001163835">
    <property type="component" value="Unassembled WGS sequence"/>
</dbReference>
<reference evidence="1" key="1">
    <citation type="submission" date="2022-09" db="EMBL/GenBank/DDBJ databases">
        <title>A Global Phylogenomic Analysis of the Shiitake Genus Lentinula.</title>
        <authorList>
            <consortium name="DOE Joint Genome Institute"/>
            <person name="Sierra-Patev S."/>
            <person name="Min B."/>
            <person name="Naranjo-Ortiz M."/>
            <person name="Looney B."/>
            <person name="Konkel Z."/>
            <person name="Slot J.C."/>
            <person name="Sakamoto Y."/>
            <person name="Steenwyk J.L."/>
            <person name="Rokas A."/>
            <person name="Carro J."/>
            <person name="Camarero S."/>
            <person name="Ferreira P."/>
            <person name="Molpeceres G."/>
            <person name="Ruiz-Duenas F.J."/>
            <person name="Serrano A."/>
            <person name="Henrissat B."/>
            <person name="Drula E."/>
            <person name="Hughes K.W."/>
            <person name="Mata J.L."/>
            <person name="Ishikawa N.K."/>
            <person name="Vargas-Isla R."/>
            <person name="Ushijima S."/>
            <person name="Smith C.A."/>
            <person name="Ahrendt S."/>
            <person name="Andreopoulos W."/>
            <person name="He G."/>
            <person name="Labutti K."/>
            <person name="Lipzen A."/>
            <person name="Ng V."/>
            <person name="Riley R."/>
            <person name="Sandor L."/>
            <person name="Barry K."/>
            <person name="Martinez A.T."/>
            <person name="Xiao Y."/>
            <person name="Gibbons J.G."/>
            <person name="Terashima K."/>
            <person name="Grigoriev I.V."/>
            <person name="Hibbett D.S."/>
        </authorList>
    </citation>
    <scope>NUCLEOTIDE SEQUENCE</scope>
    <source>
        <strain evidence="1">TMI1499</strain>
    </source>
</reference>
<protein>
    <submittedName>
        <fullName evidence="1">SPRY-domain-containing protein</fullName>
    </submittedName>
</protein>
<organism evidence="1 2">
    <name type="scientific">Lentinula aff. lateritia</name>
    <dbReference type="NCBI Taxonomy" id="2804960"/>
    <lineage>
        <taxon>Eukaryota</taxon>
        <taxon>Fungi</taxon>
        <taxon>Dikarya</taxon>
        <taxon>Basidiomycota</taxon>
        <taxon>Agaricomycotina</taxon>
        <taxon>Agaricomycetes</taxon>
        <taxon>Agaricomycetidae</taxon>
        <taxon>Agaricales</taxon>
        <taxon>Marasmiineae</taxon>
        <taxon>Omphalotaceae</taxon>
        <taxon>Lentinula</taxon>
    </lineage>
</organism>
<proteinExistence type="predicted"/>
<evidence type="ECO:0000313" key="1">
    <source>
        <dbReference type="EMBL" id="KAJ3812742.1"/>
    </source>
</evidence>
<name>A0ACC1U6N1_9AGAR</name>
<sequence length="761" mass="82119">MTSRPSRSASIPIPRSSASTSPTRNIESVISIPFITTSVRPRLQSSGSHTVPDDHRGVVVAHGVRGITGSTSALSTSPVRATARSFTQPLGSHFRPPSSRSATTFEPRIIRAESSRNIDPSCLPSSSTPPVRTRRASAAGTRASSMQRNRSTSMTLSAPISFTRPVYLDHSSFKDLLQTEAPTTFPFTEAEFRSRALSPSTDSEDDSNASPPPNKPAVISIASPDQTMKLPTRWSHEYRHQSLSLSGNGRELSFQGASGNGDRDAAAARSMQPIPPACGVYYYEVEIHSKGQKAHISVGFAGPDVKLSRLPGWEPTSWGYHGDDGCSFAAERNGTPYGPTFGLGDVVGCGIDFSTNQAFFTKNGTFLGIAFENVGKGIEIYPTVGLQHLGESVKVNFGHEDFQFGIDFYVQQQRQKTWAAIMSRPLDPTLFSATATNDTIGEEIAPSLPEVSEQQCRQTLDKLVLSYLAHHGYIKTARAFKKQNREAIEKSPASLSVDDDIDMDDVPEPSTPSPSTSVLEADIETRTQIVNFVLSGDIDSALTETKEHYPSALEADEGLMFVKLRCRKFVELVLESAELENKMKAMATKEQASAPEMDGLEEGGMGMDVDDDDVPFSGSTGTNGSNGAAGASSEIPSRPPSARDQYEAALNSAIAYGQTLDTDFKTTRNPEIKQIFTRAFAIFAVFDPLSAGGTIAEVAGHDARVQLANDLNQAILRSQGRPTHPALEMMYRQTAVCLLQLGLARVGAAAFANMQKEFLSV</sequence>
<evidence type="ECO:0000313" key="2">
    <source>
        <dbReference type="Proteomes" id="UP001163835"/>
    </source>
</evidence>
<accession>A0ACC1U6N1</accession>
<dbReference type="EMBL" id="MU795014">
    <property type="protein sequence ID" value="KAJ3812742.1"/>
    <property type="molecule type" value="Genomic_DNA"/>
</dbReference>
<gene>
    <name evidence="1" type="ORF">F5876DRAFT_36721</name>
</gene>
<comment type="caution">
    <text evidence="1">The sequence shown here is derived from an EMBL/GenBank/DDBJ whole genome shotgun (WGS) entry which is preliminary data.</text>
</comment>
<keyword evidence="2" id="KW-1185">Reference proteome</keyword>